<dbReference type="InterPro" id="IPR005583">
    <property type="entry name" value="YaaA"/>
</dbReference>
<proteinExistence type="predicted"/>
<dbReference type="Proteomes" id="UP001239626">
    <property type="component" value="Unassembled WGS sequence"/>
</dbReference>
<accession>A0ABU0EET9</accession>
<protein>
    <submittedName>
        <fullName evidence="2">Cytoplasmic iron level regulating protein YaaA (DUF328/UPF0246 family)</fullName>
    </submittedName>
</protein>
<organism evidence="2 3">
    <name type="scientific">Cellulomonas humilata</name>
    <dbReference type="NCBI Taxonomy" id="144055"/>
    <lineage>
        <taxon>Bacteria</taxon>
        <taxon>Bacillati</taxon>
        <taxon>Actinomycetota</taxon>
        <taxon>Actinomycetes</taxon>
        <taxon>Micrococcales</taxon>
        <taxon>Cellulomonadaceae</taxon>
        <taxon>Cellulomonas</taxon>
    </lineage>
</organism>
<keyword evidence="3" id="KW-1185">Reference proteome</keyword>
<evidence type="ECO:0000313" key="2">
    <source>
        <dbReference type="EMBL" id="MDQ0373566.1"/>
    </source>
</evidence>
<comment type="caution">
    <text evidence="2">The sequence shown here is derived from an EMBL/GenBank/DDBJ whole genome shotgun (WGS) entry which is preliminary data.</text>
</comment>
<dbReference type="Pfam" id="PF03883">
    <property type="entry name" value="H2O2_YaaD"/>
    <property type="match status" value="1"/>
</dbReference>
<reference evidence="2 3" key="1">
    <citation type="submission" date="2023-07" db="EMBL/GenBank/DDBJ databases">
        <title>Sorghum-associated microbial communities from plants grown in Nebraska, USA.</title>
        <authorList>
            <person name="Schachtman D."/>
        </authorList>
    </citation>
    <scope>NUCLEOTIDE SEQUENCE [LARGE SCALE GENOMIC DNA]</scope>
    <source>
        <strain evidence="2 3">BE332</strain>
    </source>
</reference>
<gene>
    <name evidence="2" type="ORF">J2X26_001877</name>
</gene>
<sequence length="259" mass="27487">MLVLLPPSEGKTPPRARGPQLDLSSLSSPDLFPVREKVLDALIEVSASTDALQVLGVGASLDAEIARNVQLRSAPTREAKHVYSGVLYAAAGLDRLTPTGRARAAESVRIVSGLWGLVAPDDLIPAYRLSMGTHLPGIGSLPGAWRGALGVELDARADGELVVDCRSATYLAAWHPPRSSDWVQVRVLRELDGKRSVVSHNAKHTRGVLTRHLLTRRGRAPQDAEGLARVAAELVGSALLAVELGPPTRGARTLELVVA</sequence>
<name>A0ABU0EET9_9CELL</name>
<dbReference type="EMBL" id="JAUSVB010000002">
    <property type="protein sequence ID" value="MDQ0373566.1"/>
    <property type="molecule type" value="Genomic_DNA"/>
</dbReference>
<dbReference type="RefSeq" id="WP_307491683.1">
    <property type="nucleotide sequence ID" value="NZ_JAUSVB010000002.1"/>
</dbReference>
<evidence type="ECO:0000313" key="3">
    <source>
        <dbReference type="Proteomes" id="UP001239626"/>
    </source>
</evidence>
<dbReference type="PANTHER" id="PTHR30283:SF4">
    <property type="entry name" value="PEROXIDE STRESS RESISTANCE PROTEIN YAAA"/>
    <property type="match status" value="1"/>
</dbReference>
<evidence type="ECO:0000256" key="1">
    <source>
        <dbReference type="SAM" id="MobiDB-lite"/>
    </source>
</evidence>
<feature type="region of interest" description="Disordered" evidence="1">
    <location>
        <begin position="1"/>
        <end position="24"/>
    </location>
</feature>
<dbReference type="PANTHER" id="PTHR30283">
    <property type="entry name" value="PEROXIDE STRESS RESPONSE PROTEIN YAAA"/>
    <property type="match status" value="1"/>
</dbReference>